<feature type="compositionally biased region" description="Polar residues" evidence="4">
    <location>
        <begin position="496"/>
        <end position="510"/>
    </location>
</feature>
<organism evidence="5 6">
    <name type="scientific">Smittium simulii</name>
    <dbReference type="NCBI Taxonomy" id="133385"/>
    <lineage>
        <taxon>Eukaryota</taxon>
        <taxon>Fungi</taxon>
        <taxon>Fungi incertae sedis</taxon>
        <taxon>Zoopagomycota</taxon>
        <taxon>Kickxellomycotina</taxon>
        <taxon>Harpellomycetes</taxon>
        <taxon>Harpellales</taxon>
        <taxon>Legeriomycetaceae</taxon>
        <taxon>Smittium</taxon>
    </lineage>
</organism>
<dbReference type="AlphaFoldDB" id="A0A2T9YEE6"/>
<accession>A0A2T9YEE6</accession>
<dbReference type="InterPro" id="IPR002110">
    <property type="entry name" value="Ankyrin_rpt"/>
</dbReference>
<dbReference type="SMART" id="SM00248">
    <property type="entry name" value="ANK"/>
    <property type="match status" value="2"/>
</dbReference>
<feature type="repeat" description="ANK" evidence="3">
    <location>
        <begin position="235"/>
        <end position="267"/>
    </location>
</feature>
<dbReference type="InterPro" id="IPR036770">
    <property type="entry name" value="Ankyrin_rpt-contain_sf"/>
</dbReference>
<dbReference type="Proteomes" id="UP000245383">
    <property type="component" value="Unassembled WGS sequence"/>
</dbReference>
<dbReference type="PANTHER" id="PTHR24171:SF9">
    <property type="entry name" value="ANKYRIN REPEAT DOMAIN-CONTAINING PROTEIN 39"/>
    <property type="match status" value="1"/>
</dbReference>
<evidence type="ECO:0000256" key="1">
    <source>
        <dbReference type="ARBA" id="ARBA00022737"/>
    </source>
</evidence>
<evidence type="ECO:0000256" key="3">
    <source>
        <dbReference type="PROSITE-ProRule" id="PRU00023"/>
    </source>
</evidence>
<proteinExistence type="predicted"/>
<keyword evidence="6" id="KW-1185">Reference proteome</keyword>
<dbReference type="PANTHER" id="PTHR24171">
    <property type="entry name" value="ANKYRIN REPEAT DOMAIN-CONTAINING PROTEIN 39-RELATED"/>
    <property type="match status" value="1"/>
</dbReference>
<dbReference type="PROSITE" id="PS50088">
    <property type="entry name" value="ANK_REPEAT"/>
    <property type="match status" value="2"/>
</dbReference>
<dbReference type="EMBL" id="MBFR01000244">
    <property type="protein sequence ID" value="PVU90679.1"/>
    <property type="molecule type" value="Genomic_DNA"/>
</dbReference>
<keyword evidence="2 3" id="KW-0040">ANK repeat</keyword>
<dbReference type="STRING" id="133385.A0A2T9YEE6"/>
<gene>
    <name evidence="5" type="ORF">BB561_004773</name>
</gene>
<feature type="region of interest" description="Disordered" evidence="4">
    <location>
        <begin position="496"/>
        <end position="537"/>
    </location>
</feature>
<feature type="repeat" description="ANK" evidence="3">
    <location>
        <begin position="268"/>
        <end position="300"/>
    </location>
</feature>
<sequence>MDHDDSINSSNDPKGKAFIKYNKMPIPSYHFLPLNYYPANYTGKNLESIAEILLENSTQFVNNVIPKLSLINGMPFQNNKAAIERIGNKNKHKTWNVYREPKKDYCMMDDTEDNNILLKHNSILKKVQNAKINGNYQTSRIVKSGHPSRYQIMDRPYKPLQIKPLITCGSSNTNNLSKFVHKKRNKSDLFASILKKWTEGHQEERMHISKMGKSTTSELIQMIQDGLSIVVTDEARRTALHVACSVGNLEAVELLLKLGADPNAIDIRGNTPLTLAAMSGYTEIVLLLLQHGADPKSGSDRLSPSAMIRLRIKQLRAQIKRNRTNTLQFSRKTGEKQSHKFRAVRQKAFMVSQECMSILKILQYYTANDRLKNLKAKKNTFYNREAFGGNDSDDYITDIESDNNTDLVSTSIRDAFVDLSAHLQNLSFKENQIQTVSNLDVGDDSGDIRINSKITTLASNLSTESFISSTRLTEDMNVKTEQMCKSTFDDFSNPETKIYNGDSSNSSQFSLADPETLKSGNSLSELSSYTVEDEDTDSREIENVLDKLGSLVDQLNLN</sequence>
<dbReference type="PROSITE" id="PS50297">
    <property type="entry name" value="ANK_REP_REGION"/>
    <property type="match status" value="2"/>
</dbReference>
<name>A0A2T9YEE6_9FUNG</name>
<evidence type="ECO:0000256" key="2">
    <source>
        <dbReference type="ARBA" id="ARBA00023043"/>
    </source>
</evidence>
<evidence type="ECO:0000256" key="4">
    <source>
        <dbReference type="SAM" id="MobiDB-lite"/>
    </source>
</evidence>
<keyword evidence="1" id="KW-0677">Repeat</keyword>
<comment type="caution">
    <text evidence="5">The sequence shown here is derived from an EMBL/GenBank/DDBJ whole genome shotgun (WGS) entry which is preliminary data.</text>
</comment>
<dbReference type="Gene3D" id="1.25.40.20">
    <property type="entry name" value="Ankyrin repeat-containing domain"/>
    <property type="match status" value="1"/>
</dbReference>
<evidence type="ECO:0000313" key="5">
    <source>
        <dbReference type="EMBL" id="PVU90679.1"/>
    </source>
</evidence>
<reference evidence="5 6" key="1">
    <citation type="journal article" date="2018" name="MBio">
        <title>Comparative Genomics Reveals the Core Gene Toolbox for the Fungus-Insect Symbiosis.</title>
        <authorList>
            <person name="Wang Y."/>
            <person name="Stata M."/>
            <person name="Wang W."/>
            <person name="Stajich J.E."/>
            <person name="White M.M."/>
            <person name="Moncalvo J.M."/>
        </authorList>
    </citation>
    <scope>NUCLEOTIDE SEQUENCE [LARGE SCALE GENOMIC DNA]</scope>
    <source>
        <strain evidence="5 6">SWE-8-4</strain>
    </source>
</reference>
<feature type="compositionally biased region" description="Polar residues" evidence="4">
    <location>
        <begin position="518"/>
        <end position="530"/>
    </location>
</feature>
<dbReference type="OrthoDB" id="341259at2759"/>
<dbReference type="SUPFAM" id="SSF48403">
    <property type="entry name" value="Ankyrin repeat"/>
    <property type="match status" value="1"/>
</dbReference>
<dbReference type="Pfam" id="PF12796">
    <property type="entry name" value="Ank_2"/>
    <property type="match status" value="1"/>
</dbReference>
<evidence type="ECO:0000313" key="6">
    <source>
        <dbReference type="Proteomes" id="UP000245383"/>
    </source>
</evidence>
<protein>
    <submittedName>
        <fullName evidence="5">Uncharacterized protein</fullName>
    </submittedName>
</protein>